<sequence length="324" mass="34433">MSGIAIQAAGVNCPAGDNLQSVAAALRMGERFIAQDRGMIGVDGFPVVMGAVMPPEKMRDYHHRIYMLFETAFVDCMAQLAARDIRMRAPLVLQLPEMVGGSESEAWFRREIEDRLAPRVSEVRFVYGEAAEALALLQARAPDTLHYVAAVDSLIDARLIDWMIVQQRLFSSTNPWGTIPGEGAAVLAVGPGGDPMAWLPGITRQTETEKPEDTDRGILGRALAAVMRDALDGQPAPARLLVDLNGSRDGTEEFGLAVASAGPAVAGLADRVETLMEQIGYPGAATGLILAALACQGERPALVAARSASGLRVGALFRATEDPA</sequence>
<evidence type="ECO:0000313" key="2">
    <source>
        <dbReference type="Proteomes" id="UP001597213"/>
    </source>
</evidence>
<dbReference type="RefSeq" id="WP_379141545.1">
    <property type="nucleotide sequence ID" value="NZ_JBHUEN010000020.1"/>
</dbReference>
<keyword evidence="2" id="KW-1185">Reference proteome</keyword>
<dbReference type="EMBL" id="JBHUEN010000020">
    <property type="protein sequence ID" value="MFD1881574.1"/>
    <property type="molecule type" value="Genomic_DNA"/>
</dbReference>
<evidence type="ECO:0000313" key="1">
    <source>
        <dbReference type="EMBL" id="MFD1881574.1"/>
    </source>
</evidence>
<name>A0ABW4R5S2_9RHOB</name>
<gene>
    <name evidence="1" type="ORF">ACFSCT_07590</name>
</gene>
<reference evidence="2" key="1">
    <citation type="journal article" date="2019" name="Int. J. Syst. Evol. Microbiol.">
        <title>The Global Catalogue of Microorganisms (GCM) 10K type strain sequencing project: providing services to taxonomists for standard genome sequencing and annotation.</title>
        <authorList>
            <consortium name="The Broad Institute Genomics Platform"/>
            <consortium name="The Broad Institute Genome Sequencing Center for Infectious Disease"/>
            <person name="Wu L."/>
            <person name="Ma J."/>
        </authorList>
    </citation>
    <scope>NUCLEOTIDE SEQUENCE [LARGE SCALE GENOMIC DNA]</scope>
    <source>
        <strain evidence="2">CCUG 56029</strain>
    </source>
</reference>
<protein>
    <recommendedName>
        <fullName evidence="3">3-oxoacyl-[acyl-carrier-protein] synthase-1</fullName>
    </recommendedName>
</protein>
<organism evidence="1 2">
    <name type="scientific">Paracoccus pacificus</name>
    <dbReference type="NCBI Taxonomy" id="1463598"/>
    <lineage>
        <taxon>Bacteria</taxon>
        <taxon>Pseudomonadati</taxon>
        <taxon>Pseudomonadota</taxon>
        <taxon>Alphaproteobacteria</taxon>
        <taxon>Rhodobacterales</taxon>
        <taxon>Paracoccaceae</taxon>
        <taxon>Paracoccus</taxon>
    </lineage>
</organism>
<evidence type="ECO:0008006" key="3">
    <source>
        <dbReference type="Google" id="ProtNLM"/>
    </source>
</evidence>
<dbReference type="Proteomes" id="UP001597213">
    <property type="component" value="Unassembled WGS sequence"/>
</dbReference>
<proteinExistence type="predicted"/>
<comment type="caution">
    <text evidence="1">The sequence shown here is derived from an EMBL/GenBank/DDBJ whole genome shotgun (WGS) entry which is preliminary data.</text>
</comment>
<accession>A0ABW4R5S2</accession>